<feature type="domain" description="Disease resistance N-terminal" evidence="7">
    <location>
        <begin position="37"/>
        <end position="124"/>
    </location>
</feature>
<comment type="similarity">
    <text evidence="1">Belongs to the disease resistance NB-LRR family.</text>
</comment>
<keyword evidence="2" id="KW-0433">Leucine-rich repeat</keyword>
<dbReference type="InterPro" id="IPR038005">
    <property type="entry name" value="RX-like_CC"/>
</dbReference>
<dbReference type="PANTHER" id="PTHR19338">
    <property type="entry name" value="TRANSLOCASE OF INNER MITOCHONDRIAL MEMBRANE 13 HOMOLOG"/>
    <property type="match status" value="1"/>
</dbReference>
<dbReference type="Gramene" id="TRITD2Av1G020110.1">
    <property type="protein sequence ID" value="TRITD2Av1G020110.1"/>
    <property type="gene ID" value="TRITD2Av1G020110"/>
</dbReference>
<keyword evidence="9" id="KW-1185">Reference proteome</keyword>
<dbReference type="CDD" id="cd14798">
    <property type="entry name" value="RX-CC_like"/>
    <property type="match status" value="1"/>
</dbReference>
<dbReference type="Proteomes" id="UP000324705">
    <property type="component" value="Chromosome 2A"/>
</dbReference>
<keyword evidence="3" id="KW-0677">Repeat</keyword>
<dbReference type="PANTHER" id="PTHR19338:SF48">
    <property type="entry name" value="OS12G0166600 PROTEIN"/>
    <property type="match status" value="1"/>
</dbReference>
<proteinExistence type="inferred from homology"/>
<organism evidence="8 9">
    <name type="scientific">Triticum turgidum subsp. durum</name>
    <name type="common">Durum wheat</name>
    <name type="synonym">Triticum durum</name>
    <dbReference type="NCBI Taxonomy" id="4567"/>
    <lineage>
        <taxon>Eukaryota</taxon>
        <taxon>Viridiplantae</taxon>
        <taxon>Streptophyta</taxon>
        <taxon>Embryophyta</taxon>
        <taxon>Tracheophyta</taxon>
        <taxon>Spermatophyta</taxon>
        <taxon>Magnoliopsida</taxon>
        <taxon>Liliopsida</taxon>
        <taxon>Poales</taxon>
        <taxon>Poaceae</taxon>
        <taxon>BOP clade</taxon>
        <taxon>Pooideae</taxon>
        <taxon>Triticodae</taxon>
        <taxon>Triticeae</taxon>
        <taxon>Triticinae</taxon>
        <taxon>Triticum</taxon>
    </lineage>
</organism>
<dbReference type="Pfam" id="PF00931">
    <property type="entry name" value="NB-ARC"/>
    <property type="match status" value="1"/>
</dbReference>
<evidence type="ECO:0000259" key="7">
    <source>
        <dbReference type="Pfam" id="PF18052"/>
    </source>
</evidence>
<dbReference type="InterPro" id="IPR002182">
    <property type="entry name" value="NB-ARC"/>
</dbReference>
<sequence length="362" mass="40487">MLLVCGCHLGFLLEKNPSIHPRSKRVAREVMEGAAHAIVSNIGQLVREEFQQLRGVGGEVARLRDELATMNALLRMQAEAEEGAVDHFVREWLKQLREVGYDAQDCVDLYLFRVRTRSGDRFIVRCKRQIKTLWCRHFLAGDIRALRAHAAAINEQHARYGVSLTSLRRPPSNMPTVRASAHVLHHADDPDRFVGIKEQASGLADKVKAASDTTDIKVFSIVGFGGLGKTTLVMEVCRQLEADFERQAQVSVSQVLDLKGLLRDVLHQIVKLKAADRAETVDQPLAGIDSMDIEQLRTNIQSILTKKRYLIVIDDVWTEVAWNSIRSMLPDNDLGSIIIVTTRIETVAKACTTSVPVYKSFA</sequence>
<dbReference type="InterPro" id="IPR041118">
    <property type="entry name" value="Rx_N"/>
</dbReference>
<evidence type="ECO:0000259" key="6">
    <source>
        <dbReference type="Pfam" id="PF00931"/>
    </source>
</evidence>
<keyword evidence="5" id="KW-0611">Plant defense</keyword>
<dbReference type="GO" id="GO:0006952">
    <property type="term" value="P:defense response"/>
    <property type="evidence" value="ECO:0007669"/>
    <property type="project" value="UniProtKB-KW"/>
</dbReference>
<evidence type="ECO:0000256" key="3">
    <source>
        <dbReference type="ARBA" id="ARBA00022737"/>
    </source>
</evidence>
<gene>
    <name evidence="8" type="ORF">TRITD_2Av1G020110</name>
</gene>
<dbReference type="PRINTS" id="PR00364">
    <property type="entry name" value="DISEASERSIST"/>
</dbReference>
<dbReference type="OMA" id="AFDGRNN"/>
<keyword evidence="4" id="KW-0547">Nucleotide-binding</keyword>
<dbReference type="Pfam" id="PF18052">
    <property type="entry name" value="Rx_N"/>
    <property type="match status" value="1"/>
</dbReference>
<protein>
    <submittedName>
        <fullName evidence="8">Uncharacterized protein</fullName>
    </submittedName>
</protein>
<evidence type="ECO:0000313" key="9">
    <source>
        <dbReference type="Proteomes" id="UP000324705"/>
    </source>
</evidence>
<dbReference type="InterPro" id="IPR027417">
    <property type="entry name" value="P-loop_NTPase"/>
</dbReference>
<evidence type="ECO:0000256" key="2">
    <source>
        <dbReference type="ARBA" id="ARBA00022614"/>
    </source>
</evidence>
<reference evidence="8 9" key="1">
    <citation type="submission" date="2017-09" db="EMBL/GenBank/DDBJ databases">
        <authorList>
            <consortium name="International Durum Wheat Genome Sequencing Consortium (IDWGSC)"/>
            <person name="Milanesi L."/>
        </authorList>
    </citation>
    <scope>NUCLEOTIDE SEQUENCE [LARGE SCALE GENOMIC DNA]</scope>
    <source>
        <strain evidence="9">cv. Svevo</strain>
    </source>
</reference>
<dbReference type="EMBL" id="LT934113">
    <property type="protein sequence ID" value="VAH25929.1"/>
    <property type="molecule type" value="Genomic_DNA"/>
</dbReference>
<evidence type="ECO:0000256" key="1">
    <source>
        <dbReference type="ARBA" id="ARBA00008894"/>
    </source>
</evidence>
<dbReference type="Gene3D" id="1.20.5.4130">
    <property type="match status" value="1"/>
</dbReference>
<dbReference type="SUPFAM" id="SSF52540">
    <property type="entry name" value="P-loop containing nucleoside triphosphate hydrolases"/>
    <property type="match status" value="1"/>
</dbReference>
<dbReference type="GO" id="GO:0043531">
    <property type="term" value="F:ADP binding"/>
    <property type="evidence" value="ECO:0007669"/>
    <property type="project" value="InterPro"/>
</dbReference>
<accession>A0A9R1NJ88</accession>
<evidence type="ECO:0000313" key="8">
    <source>
        <dbReference type="EMBL" id="VAH25929.1"/>
    </source>
</evidence>
<name>A0A9R1NJ88_TRITD</name>
<evidence type="ECO:0000256" key="5">
    <source>
        <dbReference type="ARBA" id="ARBA00022821"/>
    </source>
</evidence>
<feature type="domain" description="NB-ARC" evidence="6">
    <location>
        <begin position="212"/>
        <end position="353"/>
    </location>
</feature>
<dbReference type="Gene3D" id="3.40.50.300">
    <property type="entry name" value="P-loop containing nucleotide triphosphate hydrolases"/>
    <property type="match status" value="1"/>
</dbReference>
<dbReference type="AlphaFoldDB" id="A0A9R1NJ88"/>
<evidence type="ECO:0000256" key="4">
    <source>
        <dbReference type="ARBA" id="ARBA00022741"/>
    </source>
</evidence>